<keyword evidence="7" id="KW-0464">Manganese</keyword>
<feature type="domain" description="BPG-independent PGAM N-terminal" evidence="11">
    <location>
        <begin position="88"/>
        <end position="292"/>
    </location>
</feature>
<comment type="similarity">
    <text evidence="4">Belongs to the BPG-independent phosphoglycerate mutase family.</text>
</comment>
<comment type="catalytic activity">
    <reaction evidence="1">
        <text>(2R)-2-phosphoglycerate = (2R)-3-phosphoglycerate</text>
        <dbReference type="Rhea" id="RHEA:15901"/>
        <dbReference type="ChEBI" id="CHEBI:58272"/>
        <dbReference type="ChEBI" id="CHEBI:58289"/>
        <dbReference type="EC" id="5.4.2.12"/>
    </reaction>
</comment>
<comment type="caution">
    <text evidence="12">The sequence shown here is derived from an EMBL/GenBank/DDBJ whole genome shotgun (WGS) entry which is preliminary data.</text>
</comment>
<evidence type="ECO:0000313" key="13">
    <source>
        <dbReference type="Proteomes" id="UP000772196"/>
    </source>
</evidence>
<dbReference type="RefSeq" id="WP_168538352.1">
    <property type="nucleotide sequence ID" value="NZ_JAAWWP010000005.1"/>
</dbReference>
<evidence type="ECO:0000256" key="8">
    <source>
        <dbReference type="ARBA" id="ARBA00023235"/>
    </source>
</evidence>
<dbReference type="SUPFAM" id="SSF64158">
    <property type="entry name" value="2,3-Bisphosphoglycerate-independent phosphoglycerate mutase, substrate-binding domain"/>
    <property type="match status" value="1"/>
</dbReference>
<protein>
    <recommendedName>
        <fullName evidence="9">2,3-bisphosphoglycerate-independent phosphoglycerate mutase</fullName>
        <ecNumber evidence="9">5.4.2.12</ecNumber>
    </recommendedName>
</protein>
<dbReference type="EMBL" id="JAAWWP010000005">
    <property type="protein sequence ID" value="NKI41794.1"/>
    <property type="molecule type" value="Genomic_DNA"/>
</dbReference>
<dbReference type="InterPro" id="IPR011258">
    <property type="entry name" value="BPG-indep_PGM_N"/>
</dbReference>
<evidence type="ECO:0000256" key="5">
    <source>
        <dbReference type="ARBA" id="ARBA00022723"/>
    </source>
</evidence>
<dbReference type="NCBIfam" id="TIGR01307">
    <property type="entry name" value="pgm_bpd_ind"/>
    <property type="match status" value="1"/>
</dbReference>
<dbReference type="Pfam" id="PF06415">
    <property type="entry name" value="iPGM_N"/>
    <property type="match status" value="1"/>
</dbReference>
<dbReference type="GO" id="GO:0004619">
    <property type="term" value="F:phosphoglycerate mutase activity"/>
    <property type="evidence" value="ECO:0007669"/>
    <property type="project" value="UniProtKB-EC"/>
</dbReference>
<dbReference type="PANTHER" id="PTHR31637:SF0">
    <property type="entry name" value="2,3-BISPHOSPHOGLYCERATE-INDEPENDENT PHOSPHOGLYCERATE MUTASE"/>
    <property type="match status" value="1"/>
</dbReference>
<dbReference type="PANTHER" id="PTHR31637">
    <property type="entry name" value="2,3-BISPHOSPHOGLYCERATE-INDEPENDENT PHOSPHOGLYCERATE MUTASE"/>
    <property type="match status" value="1"/>
</dbReference>
<reference evidence="12 13" key="1">
    <citation type="submission" date="2020-04" db="EMBL/GenBank/DDBJ databases">
        <title>Phylogenetic Diversity and Antibacterial Activity against Ralstonia solanacearum of Endophytic Actinomycete Isolated from Moss.</title>
        <authorList>
            <person name="Zhuang X."/>
        </authorList>
    </citation>
    <scope>NUCLEOTIDE SEQUENCE [LARGE SCALE GENOMIC DNA]</scope>
    <source>
        <strain evidence="12 13">LD120</strain>
    </source>
</reference>
<sequence length="511" mass="53251">MSAPEPVLAGRGVLLVLDGWGAAPAAEDNALALAHTPVLDDLVARFPSTLAEASGGAVGLLPGTVGNSEIGHMVIGAGRPLPYDSLLVQQAIDTGALRTDPQLGALLEKTATAERALHLIGLCSDGQIHAHVEHLGELLAAAHAHQVGRVFIHAITDGRDVADHTGESYLARVTEIAAEAGAGQIATVIGRGYAMDKAGDLDLTEHAVTLVADGRGTPADSVHAAVAATDRGDEWVPATVLTTAEGASVADGDAVLFFNFRSDRIQQFADRLGEHLAHTGRSVEMLSLAQYDTRAAIPALVKRADASGGLADELTAAGLRSVRIAETEKFEHVTYYVNGRDATVRDGEEHVRITADGKADYVARPQMNLDRVTTAVVEAAHRKDVDLVVANLANIDVVGHTGDLAATVLACEATDTAVGQILQAARDSHRWVLAVGDHGNAEQMTKQAPDGTVRPYGGHTTNRVPLVVVPLTNGTSEPVLPESATLADVAPTLLRLLGHKPGSAMTGRPLL</sequence>
<dbReference type="InterPro" id="IPR017850">
    <property type="entry name" value="Alkaline_phosphatase_core_sf"/>
</dbReference>
<evidence type="ECO:0000259" key="10">
    <source>
        <dbReference type="Pfam" id="PF01676"/>
    </source>
</evidence>
<dbReference type="Proteomes" id="UP000772196">
    <property type="component" value="Unassembled WGS sequence"/>
</dbReference>
<evidence type="ECO:0000256" key="4">
    <source>
        <dbReference type="ARBA" id="ARBA00008819"/>
    </source>
</evidence>
<dbReference type="SUPFAM" id="SSF53649">
    <property type="entry name" value="Alkaline phosphatase-like"/>
    <property type="match status" value="1"/>
</dbReference>
<evidence type="ECO:0000256" key="6">
    <source>
        <dbReference type="ARBA" id="ARBA00023152"/>
    </source>
</evidence>
<proteinExistence type="inferred from homology"/>
<evidence type="ECO:0000256" key="7">
    <source>
        <dbReference type="ARBA" id="ARBA00023211"/>
    </source>
</evidence>
<name>A0ABX1H3F2_9ACTN</name>
<keyword evidence="5" id="KW-0479">Metal-binding</keyword>
<evidence type="ECO:0000256" key="2">
    <source>
        <dbReference type="ARBA" id="ARBA00001936"/>
    </source>
</evidence>
<evidence type="ECO:0000256" key="9">
    <source>
        <dbReference type="NCBIfam" id="TIGR01307"/>
    </source>
</evidence>
<dbReference type="Pfam" id="PF01676">
    <property type="entry name" value="Metalloenzyme"/>
    <property type="match status" value="1"/>
</dbReference>
<evidence type="ECO:0000313" key="12">
    <source>
        <dbReference type="EMBL" id="NKI41794.1"/>
    </source>
</evidence>
<feature type="domain" description="Metalloenzyme" evidence="10">
    <location>
        <begin position="11"/>
        <end position="500"/>
    </location>
</feature>
<dbReference type="InterPro" id="IPR005995">
    <property type="entry name" value="Pgm_bpd_ind"/>
</dbReference>
<accession>A0ABX1H3F2</accession>
<gene>
    <name evidence="12" type="ORF">HFV08_11190</name>
</gene>
<dbReference type="Gene3D" id="3.40.720.10">
    <property type="entry name" value="Alkaline Phosphatase, subunit A"/>
    <property type="match status" value="1"/>
</dbReference>
<keyword evidence="13" id="KW-1185">Reference proteome</keyword>
<evidence type="ECO:0000256" key="3">
    <source>
        <dbReference type="ARBA" id="ARBA00004798"/>
    </source>
</evidence>
<dbReference type="InterPro" id="IPR006124">
    <property type="entry name" value="Metalloenzyme"/>
</dbReference>
<dbReference type="Gene3D" id="3.40.1450.10">
    <property type="entry name" value="BPG-independent phosphoglycerate mutase, domain B"/>
    <property type="match status" value="1"/>
</dbReference>
<dbReference type="PIRSF" id="PIRSF001492">
    <property type="entry name" value="IPGAM"/>
    <property type="match status" value="1"/>
</dbReference>
<evidence type="ECO:0000259" key="11">
    <source>
        <dbReference type="Pfam" id="PF06415"/>
    </source>
</evidence>
<comment type="cofactor">
    <cofactor evidence="2">
        <name>Mn(2+)</name>
        <dbReference type="ChEBI" id="CHEBI:29035"/>
    </cofactor>
</comment>
<dbReference type="InterPro" id="IPR036646">
    <property type="entry name" value="PGAM_B_sf"/>
</dbReference>
<keyword evidence="8 12" id="KW-0413">Isomerase</keyword>
<comment type="pathway">
    <text evidence="3">Carbohydrate degradation; glycolysis; pyruvate from D-glyceraldehyde 3-phosphate: step 3/5.</text>
</comment>
<dbReference type="EC" id="5.4.2.12" evidence="9"/>
<dbReference type="CDD" id="cd16010">
    <property type="entry name" value="iPGM"/>
    <property type="match status" value="1"/>
</dbReference>
<evidence type="ECO:0000256" key="1">
    <source>
        <dbReference type="ARBA" id="ARBA00000370"/>
    </source>
</evidence>
<organism evidence="12 13">
    <name type="scientific">Streptomyces physcomitrii</name>
    <dbReference type="NCBI Taxonomy" id="2724184"/>
    <lineage>
        <taxon>Bacteria</taxon>
        <taxon>Bacillati</taxon>
        <taxon>Actinomycetota</taxon>
        <taxon>Actinomycetes</taxon>
        <taxon>Kitasatosporales</taxon>
        <taxon>Streptomycetaceae</taxon>
        <taxon>Streptomyces</taxon>
    </lineage>
</organism>
<keyword evidence="6" id="KW-0324">Glycolysis</keyword>